<evidence type="ECO:0000313" key="2">
    <source>
        <dbReference type="Proteomes" id="UP000199060"/>
    </source>
</evidence>
<dbReference type="PROSITE" id="PS51257">
    <property type="entry name" value="PROKAR_LIPOPROTEIN"/>
    <property type="match status" value="1"/>
</dbReference>
<dbReference type="EMBL" id="FNAC01000043">
    <property type="protein sequence ID" value="SDD63451.1"/>
    <property type="molecule type" value="Genomic_DNA"/>
</dbReference>
<proteinExistence type="predicted"/>
<gene>
    <name evidence="1" type="ORF">SAMN04488104_10432</name>
</gene>
<dbReference type="Proteomes" id="UP000199060">
    <property type="component" value="Unassembled WGS sequence"/>
</dbReference>
<accession>A0A1G6WC74</accession>
<dbReference type="RefSeq" id="WP_087940917.1">
    <property type="nucleotide sequence ID" value="NZ_FNAC01000043.1"/>
</dbReference>
<name>A0A1G6WC74_9BACT</name>
<keyword evidence="2" id="KW-1185">Reference proteome</keyword>
<organism evidence="1 2">
    <name type="scientific">Algoriphagus faecimaris</name>
    <dbReference type="NCBI Taxonomy" id="686796"/>
    <lineage>
        <taxon>Bacteria</taxon>
        <taxon>Pseudomonadati</taxon>
        <taxon>Bacteroidota</taxon>
        <taxon>Cytophagia</taxon>
        <taxon>Cytophagales</taxon>
        <taxon>Cyclobacteriaceae</taxon>
        <taxon>Algoriphagus</taxon>
    </lineage>
</organism>
<protein>
    <submittedName>
        <fullName evidence="1">TolB-like 6-blade propeller-like</fullName>
    </submittedName>
</protein>
<dbReference type="OrthoDB" id="821257at2"/>
<dbReference type="Pfam" id="PF15869">
    <property type="entry name" value="TolB_like"/>
    <property type="match status" value="1"/>
</dbReference>
<dbReference type="AlphaFoldDB" id="A0A1G6WC74"/>
<sequence>MKLYYYFLLGLIFFVGCENKETKRDTISFTEEDLPDVITLKGYKYAFPQLLNPKGILVSDGKAIIFERKNVHDDKLHIIDLATMTYLQTKGKDGMGPGEVATITQVEALSDPNRFRAYDLELRLFSTFNLADTTRLAESQFKAPETAFYITNPALTSDTSLLANTVDGWTKYLQLTISGDTLAMFGDWRDMIKGKKLPNGYKEEELDANLVSNVFQGPLKSSKNKRFAIKAGVKVDYIDIIDIEALSIKTIYGPLPGVPEFTISYWGGYQMPDMGSSSTSRYIDVFPGKQSFFTLFLGKNSREISDMNNPNRIFEFDYEGNLLSHFQLDYPLLGFSVDEENKVIYGVTVDREPNLVRFEY</sequence>
<reference evidence="2" key="1">
    <citation type="submission" date="2016-10" db="EMBL/GenBank/DDBJ databases">
        <authorList>
            <person name="Varghese N."/>
            <person name="Submissions S."/>
        </authorList>
    </citation>
    <scope>NUCLEOTIDE SEQUENCE [LARGE SCALE GENOMIC DNA]</scope>
    <source>
        <strain evidence="2">DSM 23095</strain>
    </source>
</reference>
<evidence type="ECO:0000313" key="1">
    <source>
        <dbReference type="EMBL" id="SDD63451.1"/>
    </source>
</evidence>
<dbReference type="STRING" id="686796.SAMN04488104_10432"/>